<dbReference type="InterPro" id="IPR020846">
    <property type="entry name" value="MFS_dom"/>
</dbReference>
<feature type="transmembrane region" description="Helical" evidence="5">
    <location>
        <begin position="231"/>
        <end position="256"/>
    </location>
</feature>
<feature type="transmembrane region" description="Helical" evidence="5">
    <location>
        <begin position="386"/>
        <end position="408"/>
    </location>
</feature>
<dbReference type="InterPro" id="IPR036259">
    <property type="entry name" value="MFS_trans_sf"/>
</dbReference>
<reference evidence="7 8" key="1">
    <citation type="journal article" date="2015" name="Nature">
        <title>rRNA introns, odd ribosomes, and small enigmatic genomes across a large radiation of phyla.</title>
        <authorList>
            <person name="Brown C.T."/>
            <person name="Hug L.A."/>
            <person name="Thomas B.C."/>
            <person name="Sharon I."/>
            <person name="Castelle C.J."/>
            <person name="Singh A."/>
            <person name="Wilkins M.J."/>
            <person name="Williams K.H."/>
            <person name="Banfield J.F."/>
        </authorList>
    </citation>
    <scope>NUCLEOTIDE SEQUENCE [LARGE SCALE GENOMIC DNA]</scope>
</reference>
<keyword evidence="3 5" id="KW-1133">Transmembrane helix</keyword>
<evidence type="ECO:0000256" key="2">
    <source>
        <dbReference type="ARBA" id="ARBA00022692"/>
    </source>
</evidence>
<evidence type="ECO:0000256" key="1">
    <source>
        <dbReference type="ARBA" id="ARBA00004127"/>
    </source>
</evidence>
<dbReference type="GO" id="GO:0012505">
    <property type="term" value="C:endomembrane system"/>
    <property type="evidence" value="ECO:0007669"/>
    <property type="project" value="UniProtKB-SubCell"/>
</dbReference>
<keyword evidence="2 5" id="KW-0812">Transmembrane</keyword>
<dbReference type="InterPro" id="IPR011701">
    <property type="entry name" value="MFS"/>
</dbReference>
<evidence type="ECO:0000256" key="5">
    <source>
        <dbReference type="SAM" id="Phobius"/>
    </source>
</evidence>
<dbReference type="PROSITE" id="PS50850">
    <property type="entry name" value="MFS"/>
    <property type="match status" value="1"/>
</dbReference>
<feature type="domain" description="Major facilitator superfamily (MFS) profile" evidence="6">
    <location>
        <begin position="1"/>
        <end position="415"/>
    </location>
</feature>
<accession>A0A0G0W953</accession>
<feature type="transmembrane region" description="Helical" evidence="5">
    <location>
        <begin position="268"/>
        <end position="285"/>
    </location>
</feature>
<evidence type="ECO:0000313" key="8">
    <source>
        <dbReference type="Proteomes" id="UP000034664"/>
    </source>
</evidence>
<comment type="caution">
    <text evidence="7">The sequence shown here is derived from an EMBL/GenBank/DDBJ whole genome shotgun (WGS) entry which is preliminary data.</text>
</comment>
<dbReference type="EMBL" id="LBZM01000019">
    <property type="protein sequence ID" value="KKR71757.1"/>
    <property type="molecule type" value="Genomic_DNA"/>
</dbReference>
<dbReference type="PANTHER" id="PTHR23519">
    <property type="entry name" value="AUTOPHAGY-RELATED PROTEIN 22"/>
    <property type="match status" value="1"/>
</dbReference>
<dbReference type="GO" id="GO:0022857">
    <property type="term" value="F:transmembrane transporter activity"/>
    <property type="evidence" value="ECO:0007669"/>
    <property type="project" value="InterPro"/>
</dbReference>
<dbReference type="Proteomes" id="UP000034664">
    <property type="component" value="Unassembled WGS sequence"/>
</dbReference>
<feature type="transmembrane region" description="Helical" evidence="5">
    <location>
        <begin position="320"/>
        <end position="343"/>
    </location>
</feature>
<dbReference type="Pfam" id="PF07690">
    <property type="entry name" value="MFS_1"/>
    <property type="match status" value="1"/>
</dbReference>
<gene>
    <name evidence="7" type="ORF">UU14_C0019G0002</name>
</gene>
<protein>
    <submittedName>
        <fullName evidence="7">YxiO</fullName>
    </submittedName>
</protein>
<feature type="transmembrane region" description="Helical" evidence="5">
    <location>
        <begin position="145"/>
        <end position="163"/>
    </location>
</feature>
<feature type="transmembrane region" description="Helical" evidence="5">
    <location>
        <begin position="175"/>
        <end position="196"/>
    </location>
</feature>
<dbReference type="AlphaFoldDB" id="A0A0G0W953"/>
<organism evidence="7 8">
    <name type="scientific">Candidatus Roizmanbacteria bacterium GW2011_GWB1_40_7</name>
    <dbReference type="NCBI Taxonomy" id="1618482"/>
    <lineage>
        <taxon>Bacteria</taxon>
        <taxon>Candidatus Roizmaniibacteriota</taxon>
    </lineage>
</organism>
<feature type="transmembrane region" description="Helical" evidence="5">
    <location>
        <begin position="7"/>
        <end position="28"/>
    </location>
</feature>
<evidence type="ECO:0000313" key="7">
    <source>
        <dbReference type="EMBL" id="KKR71757.1"/>
    </source>
</evidence>
<proteinExistence type="predicted"/>
<evidence type="ECO:0000256" key="3">
    <source>
        <dbReference type="ARBA" id="ARBA00022989"/>
    </source>
</evidence>
<feature type="transmembrane region" description="Helical" evidence="5">
    <location>
        <begin position="73"/>
        <end position="96"/>
    </location>
</feature>
<feature type="transmembrane region" description="Helical" evidence="5">
    <location>
        <begin position="297"/>
        <end position="314"/>
    </location>
</feature>
<sequence length="421" mass="47218">MKKNIFLWGLYDFANTPLTAAIGGLYLAQWVVLDNHLDDIWYGSVFTLSTIFLLVTSPFLGAWSDQVGKRKPFINWMTYILIIAGVLLGFTAASSFSPFTRVIIVLFLFFIIQYVYQTSLIFYNALLKQLSTSKTIGKISGIGQFFGELGWLLGPAILLPFATGKITLWGEPGRAQVFLPAVIILAILGLPMVFWFKEKQVTPEEKKTSFRAIYNKTIQGLMALFKENKNAALFLLAFMFVSDALLTAQLYFAIYLDQLFRIGDTQKLVVLAAMEIVAILSAYVIGKLSDRYGIKKLLVLSCWILFFGFFTVSINSSLPIIYVLASLIGLGIAGFYVTSRALLLKISPISQQGEYFGFYSTFQKFASIIGPLVWGVTTLALKDYGIFRYRVAFLALAFLMLIGTLMMIRVHDRTEKGFNYG</sequence>
<evidence type="ECO:0000259" key="6">
    <source>
        <dbReference type="PROSITE" id="PS50850"/>
    </source>
</evidence>
<dbReference type="SUPFAM" id="SSF103473">
    <property type="entry name" value="MFS general substrate transporter"/>
    <property type="match status" value="1"/>
</dbReference>
<feature type="transmembrane region" description="Helical" evidence="5">
    <location>
        <begin position="102"/>
        <end position="124"/>
    </location>
</feature>
<keyword evidence="4 5" id="KW-0472">Membrane</keyword>
<name>A0A0G0W953_9BACT</name>
<dbReference type="Gene3D" id="1.20.1250.20">
    <property type="entry name" value="MFS general substrate transporter like domains"/>
    <property type="match status" value="2"/>
</dbReference>
<dbReference type="InterPro" id="IPR050495">
    <property type="entry name" value="ATG22/LtaA_families"/>
</dbReference>
<comment type="subcellular location">
    <subcellularLocation>
        <location evidence="1">Endomembrane system</location>
        <topology evidence="1">Multi-pass membrane protein</topology>
    </subcellularLocation>
</comment>
<dbReference type="PANTHER" id="PTHR23519:SF1">
    <property type="entry name" value="AUTOPHAGY-RELATED PROTEIN 22"/>
    <property type="match status" value="1"/>
</dbReference>
<evidence type="ECO:0000256" key="4">
    <source>
        <dbReference type="ARBA" id="ARBA00023136"/>
    </source>
</evidence>
<feature type="transmembrane region" description="Helical" evidence="5">
    <location>
        <begin position="40"/>
        <end position="61"/>
    </location>
</feature>